<proteinExistence type="predicted"/>
<evidence type="ECO:0000313" key="1">
    <source>
        <dbReference type="EMBL" id="NVK78981.1"/>
    </source>
</evidence>
<name>A0A7Y7B4P4_STRMO</name>
<reference evidence="1 2" key="1">
    <citation type="submission" date="2020-04" db="EMBL/GenBank/DDBJ databases">
        <title>Draft Genome Sequence of Streptomyces morookaense DSM 40503, an 8-azaguanine-producing strain.</title>
        <authorList>
            <person name="Qi J."/>
            <person name="Gao J.-M."/>
        </authorList>
    </citation>
    <scope>NUCLEOTIDE SEQUENCE [LARGE SCALE GENOMIC DNA]</scope>
    <source>
        <strain evidence="1 2">DSM 40503</strain>
    </source>
</reference>
<keyword evidence="2" id="KW-1185">Reference proteome</keyword>
<evidence type="ECO:0008006" key="3">
    <source>
        <dbReference type="Google" id="ProtNLM"/>
    </source>
</evidence>
<organism evidence="1 2">
    <name type="scientific">Streptomyces morookaense</name>
    <name type="common">Streptoverticillium morookaense</name>
    <dbReference type="NCBI Taxonomy" id="1970"/>
    <lineage>
        <taxon>Bacteria</taxon>
        <taxon>Bacillati</taxon>
        <taxon>Actinomycetota</taxon>
        <taxon>Actinomycetes</taxon>
        <taxon>Kitasatosporales</taxon>
        <taxon>Streptomycetaceae</taxon>
        <taxon>Streptomyces</taxon>
    </lineage>
</organism>
<protein>
    <recommendedName>
        <fullName evidence="3">Transposase</fullName>
    </recommendedName>
</protein>
<dbReference type="AlphaFoldDB" id="A0A7Y7B4P4"/>
<gene>
    <name evidence="1" type="ORF">HG542_15055</name>
</gene>
<accession>A0A7Y7B4P4</accession>
<sequence length="86" mass="9407">MDNDVRDPVAVTGFHAGRTHKFSPGQKTADRVLAVGRAPVEHGFARLNSRRALAKLRTDPARATRLLRALLVLTKPRSQPLTVLDG</sequence>
<dbReference type="Proteomes" id="UP000587462">
    <property type="component" value="Unassembled WGS sequence"/>
</dbReference>
<comment type="caution">
    <text evidence="1">The sequence shown here is derived from an EMBL/GenBank/DDBJ whole genome shotgun (WGS) entry which is preliminary data.</text>
</comment>
<evidence type="ECO:0000313" key="2">
    <source>
        <dbReference type="Proteomes" id="UP000587462"/>
    </source>
</evidence>
<dbReference type="EMBL" id="JABBXF010000030">
    <property type="protein sequence ID" value="NVK78981.1"/>
    <property type="molecule type" value="Genomic_DNA"/>
</dbReference>